<feature type="chain" id="PRO_5045741340" description="Peptidase M15A C-terminal domain-containing protein" evidence="1">
    <location>
        <begin position="32"/>
        <end position="327"/>
    </location>
</feature>
<dbReference type="Gene3D" id="3.30.1380.10">
    <property type="match status" value="1"/>
</dbReference>
<sequence length="327" mass="36145">MNSFVTRLLRSRSTLLFLVAALLLLAQYAMAAAPESKSVIGSVEQTSPAFELLSRGFSGALRAVVVPPGEALQPHFSVREDLKEPRWLAMGSTTQTPATLSNEGLKAPGQPGVWTLESAAHAVITPVHFDGSKTHLNGYHIGRWPARTANRTGRYAPPELLIEVTPKNQDFAVSEHFRLRNFLTKDQANVWPKYLALDLRLVDKLELVLQELRTMGYPAKGLHVMSGFRTPQYNGPGENGRAKFSRHTYGDAADVWLDDDGDGQMDDLDGNGRIDVKDAEVLARAVERVEQRVPELVGGYGTYRANRAHGPFVHIDVRGTPARWSKR</sequence>
<evidence type="ECO:0000256" key="1">
    <source>
        <dbReference type="SAM" id="SignalP"/>
    </source>
</evidence>
<dbReference type="RefSeq" id="WP_395822413.1">
    <property type="nucleotide sequence ID" value="NZ_CP043494.1"/>
</dbReference>
<protein>
    <recommendedName>
        <fullName evidence="4">Peptidase M15A C-terminal domain-containing protein</fullName>
    </recommendedName>
</protein>
<name>A0ABY9WTT8_9BACT</name>
<dbReference type="EMBL" id="CP043494">
    <property type="protein sequence ID" value="WNG46227.1"/>
    <property type="molecule type" value="Genomic_DNA"/>
</dbReference>
<keyword evidence="1" id="KW-0732">Signal</keyword>
<evidence type="ECO:0008006" key="4">
    <source>
        <dbReference type="Google" id="ProtNLM"/>
    </source>
</evidence>
<dbReference type="InterPro" id="IPR009045">
    <property type="entry name" value="Zn_M74/Hedgehog-like"/>
</dbReference>
<evidence type="ECO:0000313" key="2">
    <source>
        <dbReference type="EMBL" id="WNG46227.1"/>
    </source>
</evidence>
<evidence type="ECO:0000313" key="3">
    <source>
        <dbReference type="Proteomes" id="UP001611383"/>
    </source>
</evidence>
<keyword evidence="3" id="KW-1185">Reference proteome</keyword>
<dbReference type="Proteomes" id="UP001611383">
    <property type="component" value="Chromosome"/>
</dbReference>
<feature type="signal peptide" evidence="1">
    <location>
        <begin position="1"/>
        <end position="31"/>
    </location>
</feature>
<organism evidence="2 3">
    <name type="scientific">Archangium minus</name>
    <dbReference type="NCBI Taxonomy" id="83450"/>
    <lineage>
        <taxon>Bacteria</taxon>
        <taxon>Pseudomonadati</taxon>
        <taxon>Myxococcota</taxon>
        <taxon>Myxococcia</taxon>
        <taxon>Myxococcales</taxon>
        <taxon>Cystobacterineae</taxon>
        <taxon>Archangiaceae</taxon>
        <taxon>Archangium</taxon>
    </lineage>
</organism>
<gene>
    <name evidence="2" type="ORF">F0U60_20455</name>
</gene>
<dbReference type="SUPFAM" id="SSF55166">
    <property type="entry name" value="Hedgehog/DD-peptidase"/>
    <property type="match status" value="1"/>
</dbReference>
<proteinExistence type="predicted"/>
<accession>A0ABY9WTT8</accession>
<reference evidence="2 3" key="1">
    <citation type="submission" date="2019-08" db="EMBL/GenBank/DDBJ databases">
        <title>Archangium and Cystobacter genomes.</title>
        <authorList>
            <person name="Chen I.-C.K."/>
            <person name="Wielgoss S."/>
        </authorList>
    </citation>
    <scope>NUCLEOTIDE SEQUENCE [LARGE SCALE GENOMIC DNA]</scope>
    <source>
        <strain evidence="2 3">Cbm 6</strain>
    </source>
</reference>